<dbReference type="PANTHER" id="PTHR14614">
    <property type="entry name" value="HEPATOCELLULAR CARCINOMA-ASSOCIATED ANTIGEN"/>
    <property type="match status" value="1"/>
</dbReference>
<dbReference type="Gene3D" id="3.40.50.150">
    <property type="entry name" value="Vaccinia Virus protein VP39"/>
    <property type="match status" value="1"/>
</dbReference>
<evidence type="ECO:0000313" key="3">
    <source>
        <dbReference type="Proteomes" id="UP001162640"/>
    </source>
</evidence>
<dbReference type="InterPro" id="IPR029063">
    <property type="entry name" value="SAM-dependent_MTases_sf"/>
</dbReference>
<gene>
    <name evidence="2" type="ORF">TL16_g01851</name>
</gene>
<dbReference type="SUPFAM" id="SSF53335">
    <property type="entry name" value="S-adenosyl-L-methionine-dependent methyltransferases"/>
    <property type="match status" value="1"/>
</dbReference>
<dbReference type="Proteomes" id="UP001162640">
    <property type="component" value="Unassembled WGS sequence"/>
</dbReference>
<accession>A0A9W6ZMZ4</accession>
<proteinExistence type="predicted"/>
<dbReference type="Pfam" id="PF10294">
    <property type="entry name" value="Methyltransf_16"/>
    <property type="match status" value="1"/>
</dbReference>
<comment type="caution">
    <text evidence="2">The sequence shown here is derived from an EMBL/GenBank/DDBJ whole genome shotgun (WGS) entry which is preliminary data.</text>
</comment>
<feature type="region of interest" description="Disordered" evidence="1">
    <location>
        <begin position="1"/>
        <end position="24"/>
    </location>
</feature>
<dbReference type="AlphaFoldDB" id="A0A9W6ZMZ4"/>
<name>A0A9W6ZMZ4_9STRA</name>
<evidence type="ECO:0000313" key="2">
    <source>
        <dbReference type="EMBL" id="GMH55216.1"/>
    </source>
</evidence>
<dbReference type="InterPro" id="IPR019410">
    <property type="entry name" value="Methyltransf_16"/>
</dbReference>
<sequence>MSSPQFPNAFSPPFDLPPHTTPTSPLYITSEMDEQENVETSLNISLNTATNDTEETHQLTHQFRLPTTLPESAISPLFSGSEWAGTRIWRAAELSVHYFLINKWSGETFLELGCGLGLLGHCLARLYIDKSFVVTDVESLLEQLEFNVPSSQSNLKAFGLDWSSTNLIECERQTNNSKPFDLLVSTDCVYKPLYGTSFKLLAECIISTLERNRNSVSLNFMERRNADGVEEWVDILEKAGLAVVKEDWGSKGCEEMQWSGEGKTAGVLEVYRVTNDVGS</sequence>
<organism evidence="2 3">
    <name type="scientific">Triparma laevis f. inornata</name>
    <dbReference type="NCBI Taxonomy" id="1714386"/>
    <lineage>
        <taxon>Eukaryota</taxon>
        <taxon>Sar</taxon>
        <taxon>Stramenopiles</taxon>
        <taxon>Ochrophyta</taxon>
        <taxon>Bolidophyceae</taxon>
        <taxon>Parmales</taxon>
        <taxon>Triparmaceae</taxon>
        <taxon>Triparma</taxon>
    </lineage>
</organism>
<reference evidence="3" key="1">
    <citation type="journal article" date="2023" name="Commun. Biol.">
        <title>Genome analysis of Parmales, the sister group of diatoms, reveals the evolutionary specialization of diatoms from phago-mixotrophs to photoautotrophs.</title>
        <authorList>
            <person name="Ban H."/>
            <person name="Sato S."/>
            <person name="Yoshikawa S."/>
            <person name="Yamada K."/>
            <person name="Nakamura Y."/>
            <person name="Ichinomiya M."/>
            <person name="Sato N."/>
            <person name="Blanc-Mathieu R."/>
            <person name="Endo H."/>
            <person name="Kuwata A."/>
            <person name="Ogata H."/>
        </authorList>
    </citation>
    <scope>NUCLEOTIDE SEQUENCE [LARGE SCALE GENOMIC DNA]</scope>
</reference>
<protein>
    <submittedName>
        <fullName evidence="2">Uncharacterized protein</fullName>
    </submittedName>
</protein>
<dbReference type="EMBL" id="BLQM01000043">
    <property type="protein sequence ID" value="GMH55216.1"/>
    <property type="molecule type" value="Genomic_DNA"/>
</dbReference>
<evidence type="ECO:0000256" key="1">
    <source>
        <dbReference type="SAM" id="MobiDB-lite"/>
    </source>
</evidence>
<dbReference type="PANTHER" id="PTHR14614:SF109">
    <property type="entry name" value="RIBOSOMAL LYSINE N-METHYLTRANSFERASE 5"/>
    <property type="match status" value="1"/>
</dbReference>